<keyword evidence="3 5" id="KW-1133">Transmembrane helix</keyword>
<dbReference type="Gene3D" id="1.10.1200.120">
    <property type="entry name" value="Large-conductance mechanosensitive channel, MscL, domain 1"/>
    <property type="match status" value="1"/>
</dbReference>
<dbReference type="PATRIC" id="fig|1706437.3.peg.1828"/>
<accession>A0A150J1J8</accession>
<keyword evidence="4 5" id="KW-0472">Membrane</keyword>
<feature type="transmembrane region" description="Helical" evidence="5">
    <location>
        <begin position="68"/>
        <end position="89"/>
    </location>
</feature>
<name>A0A150II94_9EURY</name>
<comment type="caution">
    <text evidence="6">The sequence shown here is derived from an EMBL/GenBank/DDBJ whole genome shotgun (WGS) entry which is preliminary data.</text>
</comment>
<dbReference type="SUPFAM" id="SSF81330">
    <property type="entry name" value="Gated mechanosensitive channel"/>
    <property type="match status" value="1"/>
</dbReference>
<dbReference type="AlphaFoldDB" id="A0A150II94"/>
<reference evidence="9 10" key="1">
    <citation type="journal article" date="2016" name="ISME J.">
        <title>Chasing the elusive Euryarchaeota class WSA2: genomes reveal a uniquely fastidious methyl-reducing methanogen.</title>
        <authorList>
            <person name="Nobu M.K."/>
            <person name="Narihiro T."/>
            <person name="Kuroda K."/>
            <person name="Mei R."/>
            <person name="Liu W.T."/>
        </authorList>
    </citation>
    <scope>NUCLEOTIDE SEQUENCE [LARGE SCALE GENOMIC DNA]</scope>
    <source>
        <strain evidence="6">B03fssc0709_Meth_Bin005</strain>
        <strain evidence="7">B15fssc0709_Meth_Bin003</strain>
        <strain evidence="8">BMIXfssc0709_Meth_Bin006</strain>
    </source>
</reference>
<keyword evidence="2 5" id="KW-0812">Transmembrane</keyword>
<organism evidence="6 10">
    <name type="scientific">Candidatus Methanofastidiosum methylothiophilum</name>
    <dbReference type="NCBI Taxonomy" id="1705564"/>
    <lineage>
        <taxon>Archaea</taxon>
        <taxon>Methanobacteriati</taxon>
        <taxon>Methanobacteriota</taxon>
        <taxon>Stenosarchaea group</taxon>
        <taxon>Candidatus Methanofastidiosia</taxon>
        <taxon>Candidatus Methanofastidiosales</taxon>
        <taxon>Candidatus Methanofastidiosaceae</taxon>
        <taxon>Candidatus Methanofastidiosum</taxon>
    </lineage>
</organism>
<evidence type="ECO:0000313" key="10">
    <source>
        <dbReference type="Proteomes" id="UP000092401"/>
    </source>
</evidence>
<sequence length="101" mass="11090">MGIMQEFMEFLKEYKVIGVAVAFIMAAASTSLVNSFVNDIIMPIITPFMPGGGWQEATLNIGPIALKWGSFLAQIINFVILALVVFLIAKKVLKEEKVGKK</sequence>
<evidence type="ECO:0000313" key="8">
    <source>
        <dbReference type="EMBL" id="KYC51087.1"/>
    </source>
</evidence>
<proteinExistence type="predicted"/>
<dbReference type="Proteomes" id="UP000092401">
    <property type="component" value="Unassembled WGS sequence"/>
</dbReference>
<dbReference type="PATRIC" id="fig|1706438.3.peg.371"/>
<evidence type="ECO:0000313" key="7">
    <source>
        <dbReference type="EMBL" id="KYC46567.1"/>
    </source>
</evidence>
<evidence type="ECO:0000313" key="9">
    <source>
        <dbReference type="Proteomes" id="UP000091929"/>
    </source>
</evidence>
<dbReference type="GO" id="GO:0008381">
    <property type="term" value="F:mechanosensitive monoatomic ion channel activity"/>
    <property type="evidence" value="ECO:0007669"/>
    <property type="project" value="TreeGrafter"/>
</dbReference>
<evidence type="ECO:0000256" key="4">
    <source>
        <dbReference type="ARBA" id="ARBA00023136"/>
    </source>
</evidence>
<comment type="subcellular location">
    <subcellularLocation>
        <location evidence="1">Membrane</location>
        <topology evidence="1">Multi-pass membrane protein</topology>
    </subcellularLocation>
</comment>
<evidence type="ECO:0000256" key="3">
    <source>
        <dbReference type="ARBA" id="ARBA00022989"/>
    </source>
</evidence>
<evidence type="ECO:0000256" key="5">
    <source>
        <dbReference type="SAM" id="Phobius"/>
    </source>
</evidence>
<evidence type="ECO:0000313" key="6">
    <source>
        <dbReference type="EMBL" id="KYC44555.1"/>
    </source>
</evidence>
<accession>A0A150INN4</accession>
<dbReference type="InterPro" id="IPR037673">
    <property type="entry name" value="MSC/AndL"/>
</dbReference>
<dbReference type="PATRIC" id="fig|1706436.3.peg.1650"/>
<dbReference type="GO" id="GO:0016020">
    <property type="term" value="C:membrane"/>
    <property type="evidence" value="ECO:0007669"/>
    <property type="project" value="UniProtKB-SubCell"/>
</dbReference>
<evidence type="ECO:0000256" key="2">
    <source>
        <dbReference type="ARBA" id="ARBA00022692"/>
    </source>
</evidence>
<protein>
    <submittedName>
        <fullName evidence="6">Large-conductance mechanosensitive channel</fullName>
    </submittedName>
</protein>
<dbReference type="InterPro" id="IPR036019">
    <property type="entry name" value="MscL_channel"/>
</dbReference>
<gene>
    <name evidence="6" type="ORF">APG10_01632</name>
    <name evidence="7" type="ORF">APG11_01818</name>
    <name evidence="8" type="ORF">APG12_00373</name>
</gene>
<dbReference type="EMBL" id="LNJC01000004">
    <property type="protein sequence ID" value="KYC51087.1"/>
    <property type="molecule type" value="Genomic_DNA"/>
</dbReference>
<dbReference type="PANTHER" id="PTHR30266:SF2">
    <property type="entry name" value="LARGE-CONDUCTANCE MECHANOSENSITIVE CHANNEL"/>
    <property type="match status" value="1"/>
</dbReference>
<dbReference type="EMBL" id="LNGE01000056">
    <property type="protein sequence ID" value="KYC44555.1"/>
    <property type="molecule type" value="Genomic_DNA"/>
</dbReference>
<evidence type="ECO:0000256" key="1">
    <source>
        <dbReference type="ARBA" id="ARBA00004141"/>
    </source>
</evidence>
<accession>A0A150II94</accession>
<dbReference type="Proteomes" id="UP000091929">
    <property type="component" value="Unassembled WGS sequence"/>
</dbReference>
<dbReference type="EMBL" id="LNGF01000060">
    <property type="protein sequence ID" value="KYC46567.1"/>
    <property type="molecule type" value="Genomic_DNA"/>
</dbReference>
<dbReference type="Pfam" id="PF01741">
    <property type="entry name" value="MscL"/>
    <property type="match status" value="1"/>
</dbReference>
<dbReference type="PANTHER" id="PTHR30266">
    <property type="entry name" value="MECHANOSENSITIVE CHANNEL MSCL"/>
    <property type="match status" value="1"/>
</dbReference>
<dbReference type="Proteomes" id="UP000092403">
    <property type="component" value="Unassembled WGS sequence"/>
</dbReference>